<accession>A0AA38S581</accession>
<feature type="signal peptide" evidence="1">
    <location>
        <begin position="1"/>
        <end position="17"/>
    </location>
</feature>
<keyword evidence="3" id="KW-1185">Reference proteome</keyword>
<dbReference type="Proteomes" id="UP001174694">
    <property type="component" value="Unassembled WGS sequence"/>
</dbReference>
<dbReference type="EMBL" id="JANBVO010000002">
    <property type="protein sequence ID" value="KAJ9156419.1"/>
    <property type="molecule type" value="Genomic_DNA"/>
</dbReference>
<gene>
    <name evidence="2" type="ORF">NKR23_g810</name>
</gene>
<sequence>MHTWISSLVALFASAQAHSVIIDAQGEAGSPSSVGFQVDSSIARNCTLISPCQQDTTIIRDAEINSNVTGQCGRTELDGNIDVSANTESAITAGQVTQVKAATTLTITVHQVNQDGAGPYFCDLYSSDSSTDSEDLTVTNNVPGSNGLSQAKASEFNVTVQMPASFNCTGGSTENVCIVRCRNNALAGPFGGCFAVQQIAG</sequence>
<comment type="caution">
    <text evidence="2">The sequence shown here is derived from an EMBL/GenBank/DDBJ whole genome shotgun (WGS) entry which is preliminary data.</text>
</comment>
<protein>
    <submittedName>
        <fullName evidence="2">Gegh 16 protein</fullName>
    </submittedName>
</protein>
<dbReference type="PANTHER" id="PTHR34618:SF3">
    <property type="entry name" value="GEGH 16 PROTEIN"/>
    <property type="match status" value="1"/>
</dbReference>
<dbReference type="InterPro" id="IPR021476">
    <property type="entry name" value="Egh16-like"/>
</dbReference>
<evidence type="ECO:0000313" key="3">
    <source>
        <dbReference type="Proteomes" id="UP001174694"/>
    </source>
</evidence>
<evidence type="ECO:0000313" key="2">
    <source>
        <dbReference type="EMBL" id="KAJ9156419.1"/>
    </source>
</evidence>
<dbReference type="AlphaFoldDB" id="A0AA38S581"/>
<evidence type="ECO:0000256" key="1">
    <source>
        <dbReference type="SAM" id="SignalP"/>
    </source>
</evidence>
<dbReference type="Pfam" id="PF11327">
    <property type="entry name" value="Egh16-like"/>
    <property type="match status" value="1"/>
</dbReference>
<name>A0AA38S581_9PEZI</name>
<dbReference type="PANTHER" id="PTHR34618">
    <property type="entry name" value="SURFACE PROTEIN MAS1, PUTATIVE-RELATED"/>
    <property type="match status" value="1"/>
</dbReference>
<keyword evidence="1" id="KW-0732">Signal</keyword>
<proteinExistence type="predicted"/>
<reference evidence="2" key="1">
    <citation type="submission" date="2022-07" db="EMBL/GenBank/DDBJ databases">
        <title>Fungi with potential for degradation of polypropylene.</title>
        <authorList>
            <person name="Gostincar C."/>
        </authorList>
    </citation>
    <scope>NUCLEOTIDE SEQUENCE</scope>
    <source>
        <strain evidence="2">EXF-13308</strain>
    </source>
</reference>
<organism evidence="2 3">
    <name type="scientific">Pleurostoma richardsiae</name>
    <dbReference type="NCBI Taxonomy" id="41990"/>
    <lineage>
        <taxon>Eukaryota</taxon>
        <taxon>Fungi</taxon>
        <taxon>Dikarya</taxon>
        <taxon>Ascomycota</taxon>
        <taxon>Pezizomycotina</taxon>
        <taxon>Sordariomycetes</taxon>
        <taxon>Sordariomycetidae</taxon>
        <taxon>Calosphaeriales</taxon>
        <taxon>Pleurostomataceae</taxon>
        <taxon>Pleurostoma</taxon>
    </lineage>
</organism>
<feature type="chain" id="PRO_5041368429" evidence="1">
    <location>
        <begin position="18"/>
        <end position="201"/>
    </location>
</feature>